<gene>
    <name evidence="13" type="ORF">AGLY_009463</name>
</gene>
<dbReference type="OrthoDB" id="10252502at2759"/>
<comment type="function">
    <text evidence="11">Mannosyltransferase involved in glycosylphosphatidylinositol-anchor biosynthesis.</text>
</comment>
<feature type="transmembrane region" description="Helical" evidence="11">
    <location>
        <begin position="66"/>
        <end position="95"/>
    </location>
</feature>
<dbReference type="EMBL" id="VYZN01000037">
    <property type="protein sequence ID" value="KAE9533035.1"/>
    <property type="molecule type" value="Genomic_DNA"/>
</dbReference>
<feature type="transmembrane region" description="Helical" evidence="11">
    <location>
        <begin position="237"/>
        <end position="262"/>
    </location>
</feature>
<evidence type="ECO:0000256" key="4">
    <source>
        <dbReference type="ARBA" id="ARBA00022502"/>
    </source>
</evidence>
<keyword evidence="14" id="KW-1185">Reference proteome</keyword>
<dbReference type="GO" id="GO:0004376">
    <property type="term" value="F:GPI mannosyltransferase activity"/>
    <property type="evidence" value="ECO:0007669"/>
    <property type="project" value="InterPro"/>
</dbReference>
<evidence type="ECO:0000256" key="5">
    <source>
        <dbReference type="ARBA" id="ARBA00022676"/>
    </source>
</evidence>
<comment type="similarity">
    <text evidence="3 11">Belongs to the PIGV family.</text>
</comment>
<evidence type="ECO:0000256" key="11">
    <source>
        <dbReference type="RuleBase" id="RU363112"/>
    </source>
</evidence>
<sequence>MRRTGGALTNNGGGGRRRFRKDRSGTEFFDWRSSIIRVARRRRKDEPLYVLLYKQKIRRSIHSCKVVISQASVVSPIGVILPVLGSGFIFIHHGIHFVLHYHWRLVFTQDQNIFVLGAHKMKDKKLKDPAFYRSNIWRIAAYSRISIVIMQYIFNALIPDHQAQGVFISPALHDNDDTSIGRTVTYILGGFLRWDAQYFHHIYRYGYTYENTLAFFPLYPNVLRLITAIFPGHSNTMFLIAAVVFNNLIFVFTALVLFGLTLRIHNNIEMAYNSTVLFCFNPASVFFSAPYSESLFVFTTFYGMYHIAYGNIWKSSLLFGLSVLNRSNGLLNVGFLLYYMIQLAVKERKISFKCLFGTCFVFACFSLFQIYGYYKFCTLQEHTLEPKVIDYAIKNNLVIPNNNSVPLWCGVRLPYSYVQEKYWNNIGFLSYFQFKQIPNFLLASPCIFILLKFGFEYFCNNNIIYLSLRNRDKLDFVYVVHSTFLTIFSLFCIHVQVATRMLSSSSPVFYWACANYYKFPLNFNKITYNRIMYSFKSKLVILYYCTYFIVGTALFVNFLPFT</sequence>
<evidence type="ECO:0000256" key="1">
    <source>
        <dbReference type="ARBA" id="ARBA00004477"/>
    </source>
</evidence>
<accession>A0A6G0THX2</accession>
<feature type="transmembrane region" description="Helical" evidence="11">
    <location>
        <begin position="283"/>
        <end position="305"/>
    </location>
</feature>
<keyword evidence="6 11" id="KW-0808">Transferase</keyword>
<dbReference type="GO" id="GO:0031501">
    <property type="term" value="C:mannosyltransferase complex"/>
    <property type="evidence" value="ECO:0007669"/>
    <property type="project" value="TreeGrafter"/>
</dbReference>
<feature type="transmembrane region" description="Helical" evidence="11">
    <location>
        <begin position="509"/>
        <end position="528"/>
    </location>
</feature>
<feature type="transmembrane region" description="Helical" evidence="11">
    <location>
        <begin position="437"/>
        <end position="455"/>
    </location>
</feature>
<protein>
    <recommendedName>
        <fullName evidence="11">GPI mannosyltransferase 2</fullName>
        <ecNumber evidence="11">2.4.1.-</ecNumber>
    </recommendedName>
</protein>
<dbReference type="GO" id="GO:0006506">
    <property type="term" value="P:GPI anchor biosynthetic process"/>
    <property type="evidence" value="ECO:0007669"/>
    <property type="project" value="UniProtKB-UniPathway"/>
</dbReference>
<name>A0A6G0THX2_APHGL</name>
<evidence type="ECO:0000313" key="14">
    <source>
        <dbReference type="Proteomes" id="UP000475862"/>
    </source>
</evidence>
<evidence type="ECO:0000256" key="7">
    <source>
        <dbReference type="ARBA" id="ARBA00022692"/>
    </source>
</evidence>
<feature type="transmembrane region" description="Helical" evidence="11">
    <location>
        <begin position="317"/>
        <end position="340"/>
    </location>
</feature>
<evidence type="ECO:0000256" key="6">
    <source>
        <dbReference type="ARBA" id="ARBA00022679"/>
    </source>
</evidence>
<dbReference type="GO" id="GO:0005789">
    <property type="term" value="C:endoplasmic reticulum membrane"/>
    <property type="evidence" value="ECO:0007669"/>
    <property type="project" value="UniProtKB-SubCell"/>
</dbReference>
<dbReference type="UniPathway" id="UPA00196"/>
<feature type="region of interest" description="Disordered" evidence="12">
    <location>
        <begin position="1"/>
        <end position="20"/>
    </location>
</feature>
<evidence type="ECO:0000256" key="9">
    <source>
        <dbReference type="ARBA" id="ARBA00022989"/>
    </source>
</evidence>
<feature type="transmembrane region" description="Helical" evidence="11">
    <location>
        <begin position="139"/>
        <end position="158"/>
    </location>
</feature>
<comment type="pathway">
    <text evidence="2 11">Glycolipid biosynthesis; glycosylphosphatidylinositol-anchor biosynthesis.</text>
</comment>
<keyword evidence="5 11" id="KW-0328">Glycosyltransferase</keyword>
<keyword evidence="8 11" id="KW-0256">Endoplasmic reticulum</keyword>
<evidence type="ECO:0000256" key="2">
    <source>
        <dbReference type="ARBA" id="ARBA00004687"/>
    </source>
</evidence>
<feature type="transmembrane region" description="Helical" evidence="11">
    <location>
        <begin position="476"/>
        <end position="497"/>
    </location>
</feature>
<dbReference type="GO" id="GO:0000009">
    <property type="term" value="F:alpha-1,6-mannosyltransferase activity"/>
    <property type="evidence" value="ECO:0007669"/>
    <property type="project" value="InterPro"/>
</dbReference>
<dbReference type="InterPro" id="IPR007315">
    <property type="entry name" value="PIG-V/Gpi18"/>
</dbReference>
<dbReference type="EC" id="2.4.1.-" evidence="11"/>
<evidence type="ECO:0000256" key="12">
    <source>
        <dbReference type="SAM" id="MobiDB-lite"/>
    </source>
</evidence>
<dbReference type="PANTHER" id="PTHR12468:SF2">
    <property type="entry name" value="GPI MANNOSYLTRANSFERASE 2"/>
    <property type="match status" value="1"/>
</dbReference>
<dbReference type="Proteomes" id="UP000475862">
    <property type="component" value="Unassembled WGS sequence"/>
</dbReference>
<keyword evidence="10 11" id="KW-0472">Membrane</keyword>
<evidence type="ECO:0000256" key="10">
    <source>
        <dbReference type="ARBA" id="ARBA00023136"/>
    </source>
</evidence>
<keyword evidence="9 11" id="KW-1133">Transmembrane helix</keyword>
<feature type="transmembrane region" description="Helical" evidence="11">
    <location>
        <begin position="352"/>
        <end position="374"/>
    </location>
</feature>
<keyword evidence="4 11" id="KW-0337">GPI-anchor biosynthesis</keyword>
<reference evidence="13 14" key="1">
    <citation type="submission" date="2019-08" db="EMBL/GenBank/DDBJ databases">
        <title>The genome of the soybean aphid Biotype 1, its phylome, world population structure and adaptation to the North American continent.</title>
        <authorList>
            <person name="Giordano R."/>
            <person name="Donthu R.K."/>
            <person name="Hernandez A.G."/>
            <person name="Wright C.L."/>
            <person name="Zimin A.V."/>
        </authorList>
    </citation>
    <scope>NUCLEOTIDE SEQUENCE [LARGE SCALE GENOMIC DNA]</scope>
    <source>
        <tissue evidence="13">Whole aphids</tissue>
    </source>
</reference>
<keyword evidence="7 11" id="KW-0812">Transmembrane</keyword>
<proteinExistence type="inferred from homology"/>
<feature type="transmembrane region" description="Helical" evidence="11">
    <location>
        <begin position="540"/>
        <end position="559"/>
    </location>
</feature>
<organism evidence="13 14">
    <name type="scientific">Aphis glycines</name>
    <name type="common">Soybean aphid</name>
    <dbReference type="NCBI Taxonomy" id="307491"/>
    <lineage>
        <taxon>Eukaryota</taxon>
        <taxon>Metazoa</taxon>
        <taxon>Ecdysozoa</taxon>
        <taxon>Arthropoda</taxon>
        <taxon>Hexapoda</taxon>
        <taxon>Insecta</taxon>
        <taxon>Pterygota</taxon>
        <taxon>Neoptera</taxon>
        <taxon>Paraneoptera</taxon>
        <taxon>Hemiptera</taxon>
        <taxon>Sternorrhyncha</taxon>
        <taxon>Aphidomorpha</taxon>
        <taxon>Aphidoidea</taxon>
        <taxon>Aphididae</taxon>
        <taxon>Aphidini</taxon>
        <taxon>Aphis</taxon>
        <taxon>Aphis</taxon>
    </lineage>
</organism>
<dbReference type="Pfam" id="PF04188">
    <property type="entry name" value="Mannosyl_trans2"/>
    <property type="match status" value="1"/>
</dbReference>
<feature type="compositionally biased region" description="Low complexity" evidence="12">
    <location>
        <begin position="1"/>
        <end position="10"/>
    </location>
</feature>
<comment type="subcellular location">
    <subcellularLocation>
        <location evidence="1 11">Endoplasmic reticulum membrane</location>
        <topology evidence="1 11">Multi-pass membrane protein</topology>
    </subcellularLocation>
</comment>
<comment type="caution">
    <text evidence="13">The sequence shown here is derived from an EMBL/GenBank/DDBJ whole genome shotgun (WGS) entry which is preliminary data.</text>
</comment>
<evidence type="ECO:0000313" key="13">
    <source>
        <dbReference type="EMBL" id="KAE9533035.1"/>
    </source>
</evidence>
<dbReference type="AlphaFoldDB" id="A0A6G0THX2"/>
<dbReference type="PANTHER" id="PTHR12468">
    <property type="entry name" value="GPI MANNOSYLTRANSFERASE 2"/>
    <property type="match status" value="1"/>
</dbReference>
<evidence type="ECO:0000256" key="8">
    <source>
        <dbReference type="ARBA" id="ARBA00022824"/>
    </source>
</evidence>
<evidence type="ECO:0000256" key="3">
    <source>
        <dbReference type="ARBA" id="ARBA00008698"/>
    </source>
</evidence>